<keyword evidence="6" id="KW-1185">Reference proteome</keyword>
<evidence type="ECO:0000256" key="3">
    <source>
        <dbReference type="ARBA" id="ARBA00047549"/>
    </source>
</evidence>
<dbReference type="EC" id="2.8.1.1" evidence="1"/>
<accession>A0ABY8EED9</accession>
<gene>
    <name evidence="5" type="ORF">P4S50_16465</name>
</gene>
<organism evidence="5 6">
    <name type="scientific">Tepidibacter hydrothermalis</name>
    <dbReference type="NCBI Taxonomy" id="3036126"/>
    <lineage>
        <taxon>Bacteria</taxon>
        <taxon>Bacillati</taxon>
        <taxon>Bacillota</taxon>
        <taxon>Clostridia</taxon>
        <taxon>Peptostreptococcales</taxon>
        <taxon>Peptostreptococcaceae</taxon>
        <taxon>Tepidibacter</taxon>
    </lineage>
</organism>
<keyword evidence="2" id="KW-0677">Repeat</keyword>
<reference evidence="5 6" key="1">
    <citation type="submission" date="2023-03" db="EMBL/GenBank/DDBJ databases">
        <title>Complete genome sequence of Tepidibacter sp. SWIR-1, isolated from a deep-sea hydrothermal vent.</title>
        <authorList>
            <person name="Li X."/>
        </authorList>
    </citation>
    <scope>NUCLEOTIDE SEQUENCE [LARGE SCALE GENOMIC DNA]</scope>
    <source>
        <strain evidence="5 6">SWIR-1</strain>
    </source>
</reference>
<evidence type="ECO:0000256" key="2">
    <source>
        <dbReference type="ARBA" id="ARBA00022737"/>
    </source>
</evidence>
<dbReference type="InterPro" id="IPR001763">
    <property type="entry name" value="Rhodanese-like_dom"/>
</dbReference>
<dbReference type="EMBL" id="CP120733">
    <property type="protein sequence ID" value="WFD09949.1"/>
    <property type="molecule type" value="Genomic_DNA"/>
</dbReference>
<dbReference type="Gene3D" id="3.40.250.10">
    <property type="entry name" value="Rhodanese-like domain"/>
    <property type="match status" value="2"/>
</dbReference>
<dbReference type="InterPro" id="IPR051126">
    <property type="entry name" value="Thiosulfate_sulfurtransferase"/>
</dbReference>
<evidence type="ECO:0000259" key="4">
    <source>
        <dbReference type="PROSITE" id="PS50206"/>
    </source>
</evidence>
<proteinExistence type="predicted"/>
<dbReference type="RefSeq" id="WP_277731927.1">
    <property type="nucleotide sequence ID" value="NZ_CP120733.1"/>
</dbReference>
<dbReference type="SMART" id="SM00450">
    <property type="entry name" value="RHOD"/>
    <property type="match status" value="2"/>
</dbReference>
<name>A0ABY8EED9_9FIRM</name>
<dbReference type="SUPFAM" id="SSF52821">
    <property type="entry name" value="Rhodanese/Cell cycle control phosphatase"/>
    <property type="match status" value="2"/>
</dbReference>
<feature type="domain" description="Rhodanese" evidence="4">
    <location>
        <begin position="15"/>
        <end position="133"/>
    </location>
</feature>
<dbReference type="Pfam" id="PF00581">
    <property type="entry name" value="Rhodanese"/>
    <property type="match status" value="2"/>
</dbReference>
<dbReference type="InterPro" id="IPR036873">
    <property type="entry name" value="Rhodanese-like_dom_sf"/>
</dbReference>
<comment type="catalytic activity">
    <reaction evidence="3">
        <text>thiosulfate + hydrogen cyanide = thiocyanate + sulfite + 2 H(+)</text>
        <dbReference type="Rhea" id="RHEA:16881"/>
        <dbReference type="ChEBI" id="CHEBI:15378"/>
        <dbReference type="ChEBI" id="CHEBI:17359"/>
        <dbReference type="ChEBI" id="CHEBI:18022"/>
        <dbReference type="ChEBI" id="CHEBI:18407"/>
        <dbReference type="ChEBI" id="CHEBI:33542"/>
        <dbReference type="EC" id="2.8.1.1"/>
    </reaction>
</comment>
<dbReference type="PROSITE" id="PS50206">
    <property type="entry name" value="RHODANESE_3"/>
    <property type="match status" value="2"/>
</dbReference>
<dbReference type="PANTHER" id="PTHR43855:SF1">
    <property type="entry name" value="THIOSULFATE SULFURTRANSFERASE"/>
    <property type="match status" value="1"/>
</dbReference>
<evidence type="ECO:0000313" key="6">
    <source>
        <dbReference type="Proteomes" id="UP001222800"/>
    </source>
</evidence>
<evidence type="ECO:0000256" key="1">
    <source>
        <dbReference type="ARBA" id="ARBA00012245"/>
    </source>
</evidence>
<sequence>MRNFVDCAWVEKHMDDEELFIIDCRFGLFDASYGKGAYAKGHIKNAFYLDINEDLSGAQKAHGGARPVPELSILGKKLEKMGLRMDSQIVCYDDRTYSSARGWWQLKNMGFENVYILNGGYEAWKQLGLPISKECPEARQGGSIKIEQFHDIYCDIEYVKKAMLNSNIVLLDSREHRRYTGEYEPLYSKNGHIPGAMNLHWQKNVKDDGRLKERSMLEKNFSFVNSKMEIITYCGSGIDGALNFVILDELGYKVRLYVGSISDWISYEENILECV</sequence>
<feature type="domain" description="Rhodanese" evidence="4">
    <location>
        <begin position="164"/>
        <end position="273"/>
    </location>
</feature>
<dbReference type="Proteomes" id="UP001222800">
    <property type="component" value="Chromosome"/>
</dbReference>
<dbReference type="CDD" id="cd01449">
    <property type="entry name" value="TST_Repeat_2"/>
    <property type="match status" value="1"/>
</dbReference>
<dbReference type="CDD" id="cd01448">
    <property type="entry name" value="TST_Repeat_1"/>
    <property type="match status" value="1"/>
</dbReference>
<protein>
    <recommendedName>
        <fullName evidence="1">thiosulfate sulfurtransferase</fullName>
        <ecNumber evidence="1">2.8.1.1</ecNumber>
    </recommendedName>
</protein>
<evidence type="ECO:0000313" key="5">
    <source>
        <dbReference type="EMBL" id="WFD09949.1"/>
    </source>
</evidence>
<dbReference type="PANTHER" id="PTHR43855">
    <property type="entry name" value="THIOSULFATE SULFURTRANSFERASE"/>
    <property type="match status" value="1"/>
</dbReference>